<organism evidence="7 8">
    <name type="scientific">Pseudanabaena catenata USMAC16</name>
    <dbReference type="NCBI Taxonomy" id="1855837"/>
    <lineage>
        <taxon>Bacteria</taxon>
        <taxon>Bacillati</taxon>
        <taxon>Cyanobacteriota</taxon>
        <taxon>Cyanophyceae</taxon>
        <taxon>Pseudanabaenales</taxon>
        <taxon>Pseudanabaenaceae</taxon>
        <taxon>Pseudanabaena</taxon>
    </lineage>
</organism>
<dbReference type="Pfam" id="PF07298">
    <property type="entry name" value="NnrU"/>
    <property type="match status" value="1"/>
</dbReference>
<dbReference type="Gene3D" id="1.20.120.1630">
    <property type="match status" value="1"/>
</dbReference>
<keyword evidence="4 5" id="KW-0472">Membrane</keyword>
<feature type="domain" description="NnrU" evidence="6">
    <location>
        <begin position="24"/>
        <end position="243"/>
    </location>
</feature>
<keyword evidence="2 5" id="KW-0812">Transmembrane</keyword>
<dbReference type="InterPro" id="IPR009915">
    <property type="entry name" value="NnrU_dom"/>
</dbReference>
<feature type="transmembrane region" description="Helical" evidence="5">
    <location>
        <begin position="96"/>
        <end position="121"/>
    </location>
</feature>
<feature type="transmembrane region" description="Helical" evidence="5">
    <location>
        <begin position="54"/>
        <end position="76"/>
    </location>
</feature>
<dbReference type="GO" id="GO:0016020">
    <property type="term" value="C:membrane"/>
    <property type="evidence" value="ECO:0007669"/>
    <property type="project" value="UniProtKB-SubCell"/>
</dbReference>
<evidence type="ECO:0000313" key="7">
    <source>
        <dbReference type="EMBL" id="MDG3493935.1"/>
    </source>
</evidence>
<evidence type="ECO:0000259" key="6">
    <source>
        <dbReference type="Pfam" id="PF07298"/>
    </source>
</evidence>
<dbReference type="RefSeq" id="WP_267878973.1">
    <property type="nucleotide sequence ID" value="NZ_VBTY01000027.1"/>
</dbReference>
<keyword evidence="8" id="KW-1185">Reference proteome</keyword>
<evidence type="ECO:0000256" key="4">
    <source>
        <dbReference type="ARBA" id="ARBA00023136"/>
    </source>
</evidence>
<comment type="subcellular location">
    <subcellularLocation>
        <location evidence="1">Membrane</location>
        <topology evidence="1">Multi-pass membrane protein</topology>
    </subcellularLocation>
</comment>
<feature type="transmembrane region" description="Helical" evidence="5">
    <location>
        <begin position="20"/>
        <end position="42"/>
    </location>
</feature>
<evidence type="ECO:0000313" key="8">
    <source>
        <dbReference type="Proteomes" id="UP001152872"/>
    </source>
</evidence>
<protein>
    <submittedName>
        <fullName evidence="7">NnrU family protein</fullName>
    </submittedName>
</protein>
<dbReference type="AlphaFoldDB" id="A0A9X4RHE8"/>
<dbReference type="PANTHER" id="PTHR35988">
    <property type="entry name" value="15-CIS-ZETA-CAROTENE ISOMERASE, CHLOROPLASTIC"/>
    <property type="match status" value="1"/>
</dbReference>
<dbReference type="GO" id="GO:0090471">
    <property type="term" value="F:9,15,9'-tri-cis-zeta-carotene isomerase activity"/>
    <property type="evidence" value="ECO:0007669"/>
    <property type="project" value="TreeGrafter"/>
</dbReference>
<feature type="transmembrane region" description="Helical" evidence="5">
    <location>
        <begin position="142"/>
        <end position="171"/>
    </location>
</feature>
<dbReference type="EMBL" id="VBTY01000027">
    <property type="protein sequence ID" value="MDG3493935.1"/>
    <property type="molecule type" value="Genomic_DNA"/>
</dbReference>
<feature type="transmembrane region" description="Helical" evidence="5">
    <location>
        <begin position="218"/>
        <end position="236"/>
    </location>
</feature>
<proteinExistence type="predicted"/>
<comment type="caution">
    <text evidence="7">The sequence shown here is derived from an EMBL/GenBank/DDBJ whole genome shotgun (WGS) entry which is preliminary data.</text>
</comment>
<evidence type="ECO:0000256" key="5">
    <source>
        <dbReference type="SAM" id="Phobius"/>
    </source>
</evidence>
<dbReference type="PANTHER" id="PTHR35988:SF2">
    <property type="entry name" value="15-CIS-ZETA-CAROTENE ISOMERASE, CHLOROPLASTIC"/>
    <property type="match status" value="1"/>
</dbReference>
<name>A0A9X4RHE8_9CYAN</name>
<evidence type="ECO:0000256" key="1">
    <source>
        <dbReference type="ARBA" id="ARBA00004141"/>
    </source>
</evidence>
<dbReference type="Proteomes" id="UP001152872">
    <property type="component" value="Unassembled WGS sequence"/>
</dbReference>
<reference evidence="7" key="1">
    <citation type="submission" date="2019-05" db="EMBL/GenBank/DDBJ databases">
        <title>Whole genome sequencing of Pseudanabaena catenata USMAC16.</title>
        <authorList>
            <person name="Khan Z."/>
            <person name="Omar W.M."/>
            <person name="Convey P."/>
            <person name="Merican F."/>
            <person name="Najimudin N."/>
        </authorList>
    </citation>
    <scope>NUCLEOTIDE SEQUENCE</scope>
    <source>
        <strain evidence="7">USMAC16</strain>
    </source>
</reference>
<keyword evidence="3 5" id="KW-1133">Transmembrane helix</keyword>
<evidence type="ECO:0000256" key="3">
    <source>
        <dbReference type="ARBA" id="ARBA00022989"/>
    </source>
</evidence>
<accession>A0A9X4RHE8</accession>
<gene>
    <name evidence="7" type="ORF">FEV09_05130</name>
</gene>
<sequence length="249" mass="28431">MTSLNVFFSSYLSPFFSQYFSHFVMLGLILIFAIAHSGLAALRIRAEERIGARLYRVLFALTSIPLAVILFIFYFNHRYDGLQLWDFRGITGLHEFVLALSAIAFIFLYPATFNLGEVAAIQKPQVHLFETGITRISRHPQLIGMTLWCIAHTLWLGTSFALTTAIALVSYHSFAVWHGDRRLFKRYGDEFLALKERTSVMPFLAIAQGRQQLVLKEFIRPAYVGVAITVVLFRWLHPIVINASANINW</sequence>
<evidence type="ECO:0000256" key="2">
    <source>
        <dbReference type="ARBA" id="ARBA00022692"/>
    </source>
</evidence>